<evidence type="ECO:0008006" key="3">
    <source>
        <dbReference type="Google" id="ProtNLM"/>
    </source>
</evidence>
<organism evidence="1 2">
    <name type="scientific">Sphingomonas endophytica</name>
    <dbReference type="NCBI Taxonomy" id="869719"/>
    <lineage>
        <taxon>Bacteria</taxon>
        <taxon>Pseudomonadati</taxon>
        <taxon>Pseudomonadota</taxon>
        <taxon>Alphaproteobacteria</taxon>
        <taxon>Sphingomonadales</taxon>
        <taxon>Sphingomonadaceae</taxon>
        <taxon>Sphingomonas</taxon>
    </lineage>
</organism>
<comment type="caution">
    <text evidence="1">The sequence shown here is derived from an EMBL/GenBank/DDBJ whole genome shotgun (WGS) entry which is preliminary data.</text>
</comment>
<protein>
    <recommendedName>
        <fullName evidence="3">Peptide ABC transporter permease</fullName>
    </recommendedName>
</protein>
<dbReference type="RefSeq" id="WP_083500215.1">
    <property type="nucleotide sequence ID" value="NZ_LDTB01000007.1"/>
</dbReference>
<proteinExistence type="predicted"/>
<keyword evidence="2" id="KW-1185">Reference proteome</keyword>
<dbReference type="Pfam" id="PF07277">
    <property type="entry name" value="SapC"/>
    <property type="match status" value="1"/>
</dbReference>
<reference evidence="1 2" key="1">
    <citation type="journal article" date="2016" name="Front. Microbiol.">
        <title>Genomic Resource of Rice Seed Associated Bacteria.</title>
        <authorList>
            <person name="Midha S."/>
            <person name="Bansal K."/>
            <person name="Sharma S."/>
            <person name="Kumar N."/>
            <person name="Patil P.P."/>
            <person name="Chaudhry V."/>
            <person name="Patil P.B."/>
        </authorList>
    </citation>
    <scope>NUCLEOTIDE SEQUENCE [LARGE SCALE GENOMIC DNA]</scope>
    <source>
        <strain evidence="1 2">NS334</strain>
    </source>
</reference>
<dbReference type="AlphaFoldDB" id="A0A147I8P5"/>
<dbReference type="EMBL" id="LDTB01000007">
    <property type="protein sequence ID" value="KTT75495.1"/>
    <property type="molecule type" value="Genomic_DNA"/>
</dbReference>
<dbReference type="Proteomes" id="UP000074310">
    <property type="component" value="Unassembled WGS sequence"/>
</dbReference>
<gene>
    <name evidence="1" type="ORF">NS334_02430</name>
</gene>
<evidence type="ECO:0000313" key="1">
    <source>
        <dbReference type="EMBL" id="KTT75495.1"/>
    </source>
</evidence>
<dbReference type="PATRIC" id="fig|869719.3.peg.3026"/>
<accession>A0A147I8P5</accession>
<name>A0A147I8P5_9SPHN</name>
<sequence>MNRVPLDNVDHYDLTVAIHAGAEWGDRANLLPVMPTEFEEAQREFPIVFRRVDGGILAFVLLGFDAGENLFLDDHGWTTRYVPAIQRRGPFALVVEDGVETIHVDMDDTRIGAPDGVPVFLDHGGEAPYLTQATTALRVLHDGAQTARAIHADLEAAGLLRAVTLRIDLGDAGGYEIADVLAVDQAALAALSGPVLERLHANGLLRAATMAAASLGNVDRLIELKTRALAR</sequence>
<dbReference type="InterPro" id="IPR010836">
    <property type="entry name" value="SapC"/>
</dbReference>
<dbReference type="OrthoDB" id="8888710at2"/>
<evidence type="ECO:0000313" key="2">
    <source>
        <dbReference type="Proteomes" id="UP000074310"/>
    </source>
</evidence>